<comment type="caution">
    <text evidence="5">The sequence shown here is derived from an EMBL/GenBank/DDBJ whole genome shotgun (WGS) entry which is preliminary data.</text>
</comment>
<evidence type="ECO:0000313" key="5">
    <source>
        <dbReference type="EMBL" id="KRX10649.1"/>
    </source>
</evidence>
<proteinExistence type="predicted"/>
<dbReference type="InterPro" id="IPR011992">
    <property type="entry name" value="EF-hand-dom_pair"/>
</dbReference>
<evidence type="ECO:0000256" key="2">
    <source>
        <dbReference type="ARBA" id="ARBA00022737"/>
    </source>
</evidence>
<dbReference type="PANTHER" id="PTHR34524:SF6">
    <property type="entry name" value="CALCYPHOSINE LIKE"/>
    <property type="match status" value="1"/>
</dbReference>
<sequence length="605" mass="72584">MLRKQTQRKLAEFFVLISDFETQLEISRQKLAQLPEFEPYAAFKRINRKKKQQIDADDIDQFLQQNGIFHDLEHLQYYINWHDDEKIGYLNYMRFLNAIIPQDSPHLRAQVAQRPTYEVYEDEYLPYEIEYALSRVIDLDIQLNKETEYLKIALNGNEDFGILEAFTFLNLKNSDFLQIKDFQYYLEKLGINLNQEQLTSLYRRMDRDQDGKVSLKDFRDSIYPLEKALQEYFALNKQNKQPYNQRNEFNKRGKDDGRISKKLNLTSNNFRKNSVSPGENLERKNQINLPNYNQFLEKSQLLAQQINPNHISYIENIKKDAQIYCQESQNQVDNCFQNQINNNYKENDNSQFNQSGYMNKKKKYRNLSPVKGASVSKQVREKKMKEESQCSKLKKNREQYQQYKRHINKYIVGKEFEDQRKILKIFRDSVNYEKELEFLKQDLILKKDFNFRDAFKFFDFQENGGISQNQFEEKISNLGIIVGKEEVFLFFRKFDLNSDGKITFQDFLEALLPVQKDFYALAKDKIINRQLDPVDDLKQIKKLYEIHCVPAFEKEINMLYKLLNKDKEDNISFVDFVQFLQPKTKQINFEMSHFYDQSYNQSQFM</sequence>
<feature type="domain" description="EF-hand" evidence="4">
    <location>
        <begin position="193"/>
        <end position="228"/>
    </location>
</feature>
<dbReference type="InterPro" id="IPR051581">
    <property type="entry name" value="Ca-bind"/>
</dbReference>
<dbReference type="SUPFAM" id="SSF47473">
    <property type="entry name" value="EF-hand"/>
    <property type="match status" value="2"/>
</dbReference>
<feature type="domain" description="EF-hand" evidence="4">
    <location>
        <begin position="446"/>
        <end position="481"/>
    </location>
</feature>
<dbReference type="SMART" id="SM00054">
    <property type="entry name" value="EFh"/>
    <property type="match status" value="3"/>
</dbReference>
<dbReference type="PROSITE" id="PS00018">
    <property type="entry name" value="EF_HAND_1"/>
    <property type="match status" value="2"/>
</dbReference>
<keyword evidence="2" id="KW-0677">Repeat</keyword>
<dbReference type="InterPro" id="IPR002048">
    <property type="entry name" value="EF_hand_dom"/>
</dbReference>
<dbReference type="Proteomes" id="UP000054937">
    <property type="component" value="Unassembled WGS sequence"/>
</dbReference>
<accession>A0A0V0R829</accession>
<dbReference type="OMA" id="TFHPYQA"/>
<dbReference type="InterPro" id="IPR018247">
    <property type="entry name" value="EF_Hand_1_Ca_BS"/>
</dbReference>
<dbReference type="Pfam" id="PF13499">
    <property type="entry name" value="EF-hand_7"/>
    <property type="match status" value="2"/>
</dbReference>
<organism evidence="5 6">
    <name type="scientific">Pseudocohnilembus persalinus</name>
    <name type="common">Ciliate</name>
    <dbReference type="NCBI Taxonomy" id="266149"/>
    <lineage>
        <taxon>Eukaryota</taxon>
        <taxon>Sar</taxon>
        <taxon>Alveolata</taxon>
        <taxon>Ciliophora</taxon>
        <taxon>Intramacronucleata</taxon>
        <taxon>Oligohymenophorea</taxon>
        <taxon>Scuticociliatia</taxon>
        <taxon>Philasterida</taxon>
        <taxon>Pseudocohnilembidae</taxon>
        <taxon>Pseudocohnilembus</taxon>
    </lineage>
</organism>
<feature type="domain" description="EF-hand" evidence="4">
    <location>
        <begin position="482"/>
        <end position="517"/>
    </location>
</feature>
<dbReference type="AlphaFoldDB" id="A0A0V0R829"/>
<dbReference type="GO" id="GO:0005509">
    <property type="term" value="F:calcium ion binding"/>
    <property type="evidence" value="ECO:0007669"/>
    <property type="project" value="InterPro"/>
</dbReference>
<dbReference type="CDD" id="cd00051">
    <property type="entry name" value="EFh"/>
    <property type="match status" value="1"/>
</dbReference>
<keyword evidence="6" id="KW-1185">Reference proteome</keyword>
<keyword evidence="1" id="KW-0479">Metal-binding</keyword>
<protein>
    <recommendedName>
        <fullName evidence="4">EF-hand domain-containing protein</fullName>
    </recommendedName>
</protein>
<dbReference type="PANTHER" id="PTHR34524">
    <property type="entry name" value="CALCYPHOSIN"/>
    <property type="match status" value="1"/>
</dbReference>
<evidence type="ECO:0000256" key="3">
    <source>
        <dbReference type="ARBA" id="ARBA00022837"/>
    </source>
</evidence>
<reference evidence="5 6" key="1">
    <citation type="journal article" date="2015" name="Sci. Rep.">
        <title>Genome of the facultative scuticociliatosis pathogen Pseudocohnilembus persalinus provides insight into its virulence through horizontal gene transfer.</title>
        <authorList>
            <person name="Xiong J."/>
            <person name="Wang G."/>
            <person name="Cheng J."/>
            <person name="Tian M."/>
            <person name="Pan X."/>
            <person name="Warren A."/>
            <person name="Jiang C."/>
            <person name="Yuan D."/>
            <person name="Miao W."/>
        </authorList>
    </citation>
    <scope>NUCLEOTIDE SEQUENCE [LARGE SCALE GENOMIC DNA]</scope>
    <source>
        <strain evidence="5">36N120E</strain>
    </source>
</reference>
<evidence type="ECO:0000256" key="1">
    <source>
        <dbReference type="ARBA" id="ARBA00022723"/>
    </source>
</evidence>
<dbReference type="OrthoDB" id="311026at2759"/>
<gene>
    <name evidence="5" type="ORF">PPERSA_05469</name>
</gene>
<evidence type="ECO:0000313" key="6">
    <source>
        <dbReference type="Proteomes" id="UP000054937"/>
    </source>
</evidence>
<dbReference type="InParanoid" id="A0A0V0R829"/>
<keyword evidence="3" id="KW-0106">Calcium</keyword>
<name>A0A0V0R829_PSEPJ</name>
<dbReference type="PROSITE" id="PS50222">
    <property type="entry name" value="EF_HAND_2"/>
    <property type="match status" value="3"/>
</dbReference>
<dbReference type="Gene3D" id="1.10.238.10">
    <property type="entry name" value="EF-hand"/>
    <property type="match status" value="2"/>
</dbReference>
<evidence type="ECO:0000259" key="4">
    <source>
        <dbReference type="PROSITE" id="PS50222"/>
    </source>
</evidence>
<dbReference type="EMBL" id="LDAU01000025">
    <property type="protein sequence ID" value="KRX10649.1"/>
    <property type="molecule type" value="Genomic_DNA"/>
</dbReference>